<gene>
    <name evidence="1" type="ORF">FOIG_16844</name>
</gene>
<sequence>MLARIRFKSFLDQWQTSIREKLSDEVSCFQRSNDGPTQSMAHRYPDSHTLLLEARPAVATNCKRHGVVATPSGLDCYAKPLSEVVHNPAFHEAQGKPLRLESP</sequence>
<reference evidence="1" key="1">
    <citation type="submission" date="2011-11" db="EMBL/GenBank/DDBJ databases">
        <title>The Genome Sequence of Fusarium oxysporum II5.</title>
        <authorList>
            <consortium name="The Broad Institute Genome Sequencing Platform"/>
            <person name="Ma L.-J."/>
            <person name="Gale L.R."/>
            <person name="Schwartz D.C."/>
            <person name="Zhou S."/>
            <person name="Corby-Kistler H."/>
            <person name="Young S.K."/>
            <person name="Zeng Q."/>
            <person name="Gargeya S."/>
            <person name="Fitzgerald M."/>
            <person name="Haas B."/>
            <person name="Abouelleil A."/>
            <person name="Alvarado L."/>
            <person name="Arachchi H.M."/>
            <person name="Berlin A."/>
            <person name="Brown A."/>
            <person name="Chapman S.B."/>
            <person name="Chen Z."/>
            <person name="Dunbar C."/>
            <person name="Freedman E."/>
            <person name="Gearin G."/>
            <person name="Goldberg J."/>
            <person name="Griggs A."/>
            <person name="Gujja S."/>
            <person name="Heiman D."/>
            <person name="Howarth C."/>
            <person name="Larson L."/>
            <person name="Lui A."/>
            <person name="MacDonald P.J.P."/>
            <person name="Montmayeur A."/>
            <person name="Murphy C."/>
            <person name="Neiman D."/>
            <person name="Pearson M."/>
            <person name="Priest M."/>
            <person name="Roberts A."/>
            <person name="Saif S."/>
            <person name="Shea T."/>
            <person name="Shenoy N."/>
            <person name="Sisk P."/>
            <person name="Stolte C."/>
            <person name="Sykes S."/>
            <person name="Wortman J."/>
            <person name="Nusbaum C."/>
            <person name="Birren B."/>
        </authorList>
    </citation>
    <scope>NUCLEOTIDE SEQUENCE [LARGE SCALE GENOMIC DNA]</scope>
    <source>
        <strain evidence="1">54006</strain>
    </source>
</reference>
<evidence type="ECO:0000313" key="1">
    <source>
        <dbReference type="EMBL" id="EXL89873.1"/>
    </source>
</evidence>
<dbReference type="HOGENOM" id="CLU_2263894_0_0_1"/>
<dbReference type="RefSeq" id="XP_031051963.1">
    <property type="nucleotide sequence ID" value="XM_031218323.1"/>
</dbReference>
<organism evidence="1">
    <name type="scientific">Fusarium odoratissimum (strain NRRL 54006)</name>
    <dbReference type="NCBI Taxonomy" id="1089451"/>
    <lineage>
        <taxon>Eukaryota</taxon>
        <taxon>Fungi</taxon>
        <taxon>Dikarya</taxon>
        <taxon>Ascomycota</taxon>
        <taxon>Pezizomycotina</taxon>
        <taxon>Sordariomycetes</taxon>
        <taxon>Hypocreomycetidae</taxon>
        <taxon>Hypocreales</taxon>
        <taxon>Nectriaceae</taxon>
        <taxon>Fusarium</taxon>
        <taxon>Fusarium oxysporum species complex</taxon>
        <taxon>Fusarium oxysporum f. sp. cubense (strain race 4)</taxon>
    </lineage>
</organism>
<reference evidence="1" key="2">
    <citation type="submission" date="2014-03" db="EMBL/GenBank/DDBJ databases">
        <title>The Genome Annotation of Fusarium oxysporum II5.</title>
        <authorList>
            <consortium name="The Broad Institute Genomics Platform"/>
            <person name="Ma L.-J."/>
            <person name="Corby-Kistler H."/>
            <person name="Broz K."/>
            <person name="Gale L.R."/>
            <person name="Jonkers W."/>
            <person name="O'Donnell K."/>
            <person name="Ploetz R."/>
            <person name="Steinberg C."/>
            <person name="Schwartz D.C."/>
            <person name="VanEtten H."/>
            <person name="Zhou S."/>
            <person name="Young S.K."/>
            <person name="Zeng Q."/>
            <person name="Gargeya S."/>
            <person name="Fitzgerald M."/>
            <person name="Abouelleil A."/>
            <person name="Alvarado L."/>
            <person name="Chapman S.B."/>
            <person name="Gainer-Dewar J."/>
            <person name="Goldberg J."/>
            <person name="Griggs A."/>
            <person name="Gujja S."/>
            <person name="Hansen M."/>
            <person name="Howarth C."/>
            <person name="Imamovic A."/>
            <person name="Ireland A."/>
            <person name="Larimer J."/>
            <person name="McCowan C."/>
            <person name="Murphy C."/>
            <person name="Pearson M."/>
            <person name="Poon T.W."/>
            <person name="Priest M."/>
            <person name="Roberts A."/>
            <person name="Saif S."/>
            <person name="Shea T."/>
            <person name="Sykes S."/>
            <person name="Wortman J."/>
            <person name="Nusbaum C."/>
            <person name="Birren B."/>
        </authorList>
    </citation>
    <scope>NUCLEOTIDE SEQUENCE</scope>
    <source>
        <strain evidence="1">54006</strain>
    </source>
</reference>
<dbReference type="VEuPathDB" id="FungiDB:FOIG_16844"/>
<dbReference type="AlphaFoldDB" id="X0ILW4"/>
<protein>
    <submittedName>
        <fullName evidence="1">Uncharacterized protein</fullName>
    </submittedName>
</protein>
<proteinExistence type="predicted"/>
<dbReference type="Proteomes" id="UP000030685">
    <property type="component" value="Unassembled WGS sequence"/>
</dbReference>
<accession>X0ILW4</accession>
<dbReference type="GeneID" id="42042019"/>
<name>X0ILW4_FUSO5</name>
<dbReference type="EMBL" id="KK036267">
    <property type="protein sequence ID" value="EXL89873.1"/>
    <property type="molecule type" value="Genomic_DNA"/>
</dbReference>